<proteinExistence type="predicted"/>
<reference evidence="1 2" key="1">
    <citation type="submission" date="2024-05" db="EMBL/GenBank/DDBJ databases">
        <authorList>
            <person name="Jiang F."/>
        </authorList>
    </citation>
    <scope>NUCLEOTIDE SEQUENCE [LARGE SCALE GENOMIC DNA]</scope>
    <source>
        <strain evidence="1 2">LZ166</strain>
    </source>
</reference>
<dbReference type="Pfam" id="PF07704">
    <property type="entry name" value="PSK_trans_fac"/>
    <property type="match status" value="1"/>
</dbReference>
<protein>
    <submittedName>
        <fullName evidence="1">Type II toxin-antitoxin system VapB family antitoxin</fullName>
    </submittedName>
</protein>
<dbReference type="Proteomes" id="UP001556692">
    <property type="component" value="Unassembled WGS sequence"/>
</dbReference>
<sequence>MALFIRDEAVDSLAVELQKALKTTTKKDAVRVALENELERVKRQRTRAAGITELQEKIAALGPSDPDFNMKRFTDEMWGDI</sequence>
<dbReference type="EMBL" id="JBDPGJ010000001">
    <property type="protein sequence ID" value="MEX0404987.1"/>
    <property type="molecule type" value="Genomic_DNA"/>
</dbReference>
<name>A0ABV3SE09_9HYPH</name>
<accession>A0ABV3SE09</accession>
<comment type="caution">
    <text evidence="1">The sequence shown here is derived from an EMBL/GenBank/DDBJ whole genome shotgun (WGS) entry which is preliminary data.</text>
</comment>
<dbReference type="RefSeq" id="WP_367952844.1">
    <property type="nucleotide sequence ID" value="NZ_JBDPGJ010000001.1"/>
</dbReference>
<evidence type="ECO:0000313" key="2">
    <source>
        <dbReference type="Proteomes" id="UP001556692"/>
    </source>
</evidence>
<organism evidence="1 2">
    <name type="scientific">Aquibium pacificus</name>
    <dbReference type="NCBI Taxonomy" id="3153579"/>
    <lineage>
        <taxon>Bacteria</taxon>
        <taxon>Pseudomonadati</taxon>
        <taxon>Pseudomonadota</taxon>
        <taxon>Alphaproteobacteria</taxon>
        <taxon>Hyphomicrobiales</taxon>
        <taxon>Phyllobacteriaceae</taxon>
        <taxon>Aquibium</taxon>
    </lineage>
</organism>
<dbReference type="InterPro" id="IPR011660">
    <property type="entry name" value="VapB-like"/>
</dbReference>
<evidence type="ECO:0000313" key="1">
    <source>
        <dbReference type="EMBL" id="MEX0404987.1"/>
    </source>
</evidence>
<keyword evidence="2" id="KW-1185">Reference proteome</keyword>
<gene>
    <name evidence="1" type="ORF">ABGN05_04840</name>
</gene>